<comment type="caution">
    <text evidence="2">The sequence shown here is derived from an EMBL/GenBank/DDBJ whole genome shotgun (WGS) entry which is preliminary data.</text>
</comment>
<evidence type="ECO:0000313" key="3">
    <source>
        <dbReference type="Proteomes" id="UP001260534"/>
    </source>
</evidence>
<proteinExistence type="predicted"/>
<name>A0ABU2I8I5_9XANT</name>
<feature type="domain" description="DUF4189" evidence="1">
    <location>
        <begin position="44"/>
        <end position="148"/>
    </location>
</feature>
<dbReference type="Proteomes" id="UP001260534">
    <property type="component" value="Unassembled WGS sequence"/>
</dbReference>
<organism evidence="2 3">
    <name type="scientific">Xanthomonas hawaiiensis</name>
    <dbReference type="NCBI Taxonomy" id="3003247"/>
    <lineage>
        <taxon>Bacteria</taxon>
        <taxon>Pseudomonadati</taxon>
        <taxon>Pseudomonadota</taxon>
        <taxon>Gammaproteobacteria</taxon>
        <taxon>Lysobacterales</taxon>
        <taxon>Lysobacteraceae</taxon>
        <taxon>Xanthomonas</taxon>
    </lineage>
</organism>
<accession>A0ABU2I8I5</accession>
<dbReference type="InterPro" id="IPR025240">
    <property type="entry name" value="DUF4189"/>
</dbReference>
<keyword evidence="3" id="KW-1185">Reference proteome</keyword>
<dbReference type="Pfam" id="PF13827">
    <property type="entry name" value="DUF4189"/>
    <property type="match status" value="1"/>
</dbReference>
<reference evidence="2 3" key="1">
    <citation type="submission" date="2023-01" db="EMBL/GenBank/DDBJ databases">
        <title>Xanthomonas hawaiianensis sp. nov. isolated from Araceae family in Hawaii.</title>
        <authorList>
            <person name="Chunag S.-C."/>
            <person name="Dobhal S."/>
            <person name="Alvarez A."/>
            <person name="Arif M."/>
        </authorList>
    </citation>
    <scope>NUCLEOTIDE SEQUENCE [LARGE SCALE GENOMIC DNA]</scope>
    <source>
        <strain evidence="2 3">A2111</strain>
    </source>
</reference>
<gene>
    <name evidence="2" type="ORF">PNQ69_15450</name>
</gene>
<evidence type="ECO:0000313" key="2">
    <source>
        <dbReference type="EMBL" id="MDS9994160.1"/>
    </source>
</evidence>
<sequence length="156" mass="16060">MAEGGCPPGQYPIGGQGAAGCAPIPQSGAVEQSNQPVGRWIKTWGAIAMGMVDGVPNYGVPVGKKSKAEAESDAVMRCAKRGATGCEVLLSYFNQCAALSEPIGENGKISGNVVAVGSATVELAESRALEKCARENAGAHCEVSYKACSTPFFEKY</sequence>
<dbReference type="RefSeq" id="WP_209029838.1">
    <property type="nucleotide sequence ID" value="NZ_JAGHXG010000004.1"/>
</dbReference>
<dbReference type="EMBL" id="JAQMHB010000001">
    <property type="protein sequence ID" value="MDS9994160.1"/>
    <property type="molecule type" value="Genomic_DNA"/>
</dbReference>
<evidence type="ECO:0000259" key="1">
    <source>
        <dbReference type="Pfam" id="PF13827"/>
    </source>
</evidence>
<protein>
    <submittedName>
        <fullName evidence="2">DUF4189 domain-containing protein</fullName>
    </submittedName>
</protein>